<dbReference type="Gene3D" id="2.40.110.10">
    <property type="entry name" value="Butyryl-CoA Dehydrogenase, subunit A, domain 2"/>
    <property type="match status" value="1"/>
</dbReference>
<dbReference type="Gene3D" id="1.10.540.10">
    <property type="entry name" value="Acyl-CoA dehydrogenase/oxidase, N-terminal domain"/>
    <property type="match status" value="1"/>
</dbReference>
<feature type="non-terminal residue" evidence="2">
    <location>
        <position position="160"/>
    </location>
</feature>
<accession>W9W5M7</accession>
<dbReference type="AlphaFoldDB" id="W9W5M7"/>
<dbReference type="GeneID" id="19196387"/>
<proteinExistence type="predicted"/>
<dbReference type="PANTHER" id="PTHR48083">
    <property type="entry name" value="MEDIUM-CHAIN SPECIFIC ACYL-COA DEHYDROGENASE, MITOCHONDRIAL-RELATED"/>
    <property type="match status" value="1"/>
</dbReference>
<keyword evidence="1" id="KW-0560">Oxidoreductase</keyword>
<dbReference type="InterPro" id="IPR046373">
    <property type="entry name" value="Acyl-CoA_Oxase/DH_mid-dom_sf"/>
</dbReference>
<dbReference type="eggNOG" id="KOG1469">
    <property type="taxonomic scope" value="Eukaryota"/>
</dbReference>
<dbReference type="OrthoDB" id="434771at2759"/>
<comment type="caution">
    <text evidence="2">The sequence shown here is derived from an EMBL/GenBank/DDBJ whole genome shotgun (WGS) entry which is preliminary data.</text>
</comment>
<dbReference type="InterPro" id="IPR037069">
    <property type="entry name" value="AcylCoA_DH/ox_N_sf"/>
</dbReference>
<dbReference type="GO" id="GO:0033539">
    <property type="term" value="P:fatty acid beta-oxidation using acyl-CoA dehydrogenase"/>
    <property type="evidence" value="ECO:0007669"/>
    <property type="project" value="TreeGrafter"/>
</dbReference>
<dbReference type="SUPFAM" id="SSF56645">
    <property type="entry name" value="Acyl-CoA dehydrogenase NM domain-like"/>
    <property type="match status" value="1"/>
</dbReference>
<dbReference type="PANTHER" id="PTHR48083:SF13">
    <property type="entry name" value="ACYL-COA DEHYDROGENASE FAMILY MEMBER 11"/>
    <property type="match status" value="1"/>
</dbReference>
<organism evidence="2 3">
    <name type="scientific">Cladophialophora psammophila CBS 110553</name>
    <dbReference type="NCBI Taxonomy" id="1182543"/>
    <lineage>
        <taxon>Eukaryota</taxon>
        <taxon>Fungi</taxon>
        <taxon>Dikarya</taxon>
        <taxon>Ascomycota</taxon>
        <taxon>Pezizomycotina</taxon>
        <taxon>Eurotiomycetes</taxon>
        <taxon>Chaetothyriomycetidae</taxon>
        <taxon>Chaetothyriales</taxon>
        <taxon>Herpotrichiellaceae</taxon>
        <taxon>Cladophialophora</taxon>
    </lineage>
</organism>
<sequence length="160" mass="18279">MASVLMPSIIEDKLRPHAKETLEAVKRFVEEECIPADTVFEAQLSTHPDQRSKSMPPILEDLKQRARQLGLWNLWMHSHLEEGPGLTNVEYTLMCEIMGRSLTLAKYGNEQQKMEWLRPFMDGKVRSAYVMTEPTVAASDAESLALEMRREGNEYILNGV</sequence>
<dbReference type="RefSeq" id="XP_007750460.1">
    <property type="nucleotide sequence ID" value="XM_007752270.1"/>
</dbReference>
<name>W9W5M7_9EURO</name>
<evidence type="ECO:0000256" key="1">
    <source>
        <dbReference type="ARBA" id="ARBA00023002"/>
    </source>
</evidence>
<keyword evidence="3" id="KW-1185">Reference proteome</keyword>
<dbReference type="GO" id="GO:0005737">
    <property type="term" value="C:cytoplasm"/>
    <property type="evidence" value="ECO:0007669"/>
    <property type="project" value="TreeGrafter"/>
</dbReference>
<evidence type="ECO:0000313" key="2">
    <source>
        <dbReference type="EMBL" id="EXJ63377.1"/>
    </source>
</evidence>
<dbReference type="GO" id="GO:0003995">
    <property type="term" value="F:acyl-CoA dehydrogenase activity"/>
    <property type="evidence" value="ECO:0007669"/>
    <property type="project" value="TreeGrafter"/>
</dbReference>
<dbReference type="InterPro" id="IPR050741">
    <property type="entry name" value="Acyl-CoA_dehydrogenase"/>
</dbReference>
<gene>
    <name evidence="2" type="ORF">A1O5_11698</name>
</gene>
<protein>
    <submittedName>
        <fullName evidence="2">Acyl-CoA dehydrogenase</fullName>
    </submittedName>
</protein>
<dbReference type="STRING" id="1182543.W9W5M7"/>
<dbReference type="InterPro" id="IPR009100">
    <property type="entry name" value="AcylCoA_DH/oxidase_NM_dom_sf"/>
</dbReference>
<evidence type="ECO:0000313" key="3">
    <source>
        <dbReference type="Proteomes" id="UP000019471"/>
    </source>
</evidence>
<dbReference type="EMBL" id="AMGX01000027">
    <property type="protein sequence ID" value="EXJ63377.1"/>
    <property type="molecule type" value="Genomic_DNA"/>
</dbReference>
<dbReference type="HOGENOM" id="CLU_109901_0_0_1"/>
<reference evidence="2 3" key="1">
    <citation type="submission" date="2013-03" db="EMBL/GenBank/DDBJ databases">
        <title>The Genome Sequence of Cladophialophora psammophila CBS 110553.</title>
        <authorList>
            <consortium name="The Broad Institute Genomics Platform"/>
            <person name="Cuomo C."/>
            <person name="de Hoog S."/>
            <person name="Gorbushina A."/>
            <person name="Walker B."/>
            <person name="Young S.K."/>
            <person name="Zeng Q."/>
            <person name="Gargeya S."/>
            <person name="Fitzgerald M."/>
            <person name="Haas B."/>
            <person name="Abouelleil A."/>
            <person name="Allen A.W."/>
            <person name="Alvarado L."/>
            <person name="Arachchi H.M."/>
            <person name="Berlin A.M."/>
            <person name="Chapman S.B."/>
            <person name="Gainer-Dewar J."/>
            <person name="Goldberg J."/>
            <person name="Griggs A."/>
            <person name="Gujja S."/>
            <person name="Hansen M."/>
            <person name="Howarth C."/>
            <person name="Imamovic A."/>
            <person name="Ireland A."/>
            <person name="Larimer J."/>
            <person name="McCowan C."/>
            <person name="Murphy C."/>
            <person name="Pearson M."/>
            <person name="Poon T.W."/>
            <person name="Priest M."/>
            <person name="Roberts A."/>
            <person name="Saif S."/>
            <person name="Shea T."/>
            <person name="Sisk P."/>
            <person name="Sykes S."/>
            <person name="Wortman J."/>
            <person name="Nusbaum C."/>
            <person name="Birren B."/>
        </authorList>
    </citation>
    <scope>NUCLEOTIDE SEQUENCE [LARGE SCALE GENOMIC DNA]</scope>
    <source>
        <strain evidence="2 3">CBS 110553</strain>
    </source>
</reference>
<dbReference type="Proteomes" id="UP000019471">
    <property type="component" value="Unassembled WGS sequence"/>
</dbReference>
<dbReference type="GO" id="GO:0050660">
    <property type="term" value="F:flavin adenine dinucleotide binding"/>
    <property type="evidence" value="ECO:0007669"/>
    <property type="project" value="InterPro"/>
</dbReference>